<protein>
    <submittedName>
        <fullName evidence="3">Ribonuclease R</fullName>
    </submittedName>
</protein>
<feature type="domain" description="S1 motif" evidence="2">
    <location>
        <begin position="1"/>
        <end position="49"/>
    </location>
</feature>
<dbReference type="InterPro" id="IPR012340">
    <property type="entry name" value="NA-bd_OB-fold"/>
</dbReference>
<evidence type="ECO:0000313" key="3">
    <source>
        <dbReference type="EMBL" id="CAI8049492.1"/>
    </source>
</evidence>
<feature type="compositionally biased region" description="Basic and acidic residues" evidence="1">
    <location>
        <begin position="77"/>
        <end position="89"/>
    </location>
</feature>
<dbReference type="AlphaFoldDB" id="A0AA35TM09"/>
<dbReference type="InterPro" id="IPR003029">
    <property type="entry name" value="S1_domain"/>
</dbReference>
<name>A0AA35TM09_GEOBA</name>
<evidence type="ECO:0000313" key="4">
    <source>
        <dbReference type="Proteomes" id="UP001174909"/>
    </source>
</evidence>
<dbReference type="GO" id="GO:0003676">
    <property type="term" value="F:nucleic acid binding"/>
    <property type="evidence" value="ECO:0007669"/>
    <property type="project" value="InterPro"/>
</dbReference>
<dbReference type="EMBL" id="CASHTH010003799">
    <property type="protein sequence ID" value="CAI8049492.1"/>
    <property type="molecule type" value="Genomic_DNA"/>
</dbReference>
<reference evidence="3" key="1">
    <citation type="submission" date="2023-03" db="EMBL/GenBank/DDBJ databases">
        <authorList>
            <person name="Steffen K."/>
            <person name="Cardenas P."/>
        </authorList>
    </citation>
    <scope>NUCLEOTIDE SEQUENCE</scope>
</reference>
<evidence type="ECO:0000259" key="2">
    <source>
        <dbReference type="PROSITE" id="PS50126"/>
    </source>
</evidence>
<proteinExistence type="predicted"/>
<gene>
    <name evidence="3" type="ORF">GBAR_LOCUS27251</name>
</gene>
<sequence length="89" mass="10434">MADDYYRYVEGQHTLRGENTKKVYRLGDPVRVQLVRVDGERRQLDLALVEILDHVRALEGRPDRPRRRSGRKAGGAVDRRPERARPRRS</sequence>
<dbReference type="PROSITE" id="PS50126">
    <property type="entry name" value="S1"/>
    <property type="match status" value="1"/>
</dbReference>
<organism evidence="3 4">
    <name type="scientific">Geodia barretti</name>
    <name type="common">Barrett's horny sponge</name>
    <dbReference type="NCBI Taxonomy" id="519541"/>
    <lineage>
        <taxon>Eukaryota</taxon>
        <taxon>Metazoa</taxon>
        <taxon>Porifera</taxon>
        <taxon>Demospongiae</taxon>
        <taxon>Heteroscleromorpha</taxon>
        <taxon>Tetractinellida</taxon>
        <taxon>Astrophorina</taxon>
        <taxon>Geodiidae</taxon>
        <taxon>Geodia</taxon>
    </lineage>
</organism>
<dbReference type="Gene3D" id="2.40.50.140">
    <property type="entry name" value="Nucleic acid-binding proteins"/>
    <property type="match status" value="1"/>
</dbReference>
<dbReference type="Proteomes" id="UP001174909">
    <property type="component" value="Unassembled WGS sequence"/>
</dbReference>
<dbReference type="SUPFAM" id="SSF50249">
    <property type="entry name" value="Nucleic acid-binding proteins"/>
    <property type="match status" value="1"/>
</dbReference>
<accession>A0AA35TM09</accession>
<evidence type="ECO:0000256" key="1">
    <source>
        <dbReference type="SAM" id="MobiDB-lite"/>
    </source>
</evidence>
<feature type="region of interest" description="Disordered" evidence="1">
    <location>
        <begin position="59"/>
        <end position="89"/>
    </location>
</feature>
<comment type="caution">
    <text evidence="3">The sequence shown here is derived from an EMBL/GenBank/DDBJ whole genome shotgun (WGS) entry which is preliminary data.</text>
</comment>
<keyword evidence="4" id="KW-1185">Reference proteome</keyword>